<feature type="compositionally biased region" description="Polar residues" evidence="1">
    <location>
        <begin position="208"/>
        <end position="220"/>
    </location>
</feature>
<dbReference type="Proteomes" id="UP000821866">
    <property type="component" value="Chromosome 4"/>
</dbReference>
<feature type="region of interest" description="Disordered" evidence="1">
    <location>
        <begin position="195"/>
        <end position="239"/>
    </location>
</feature>
<gene>
    <name evidence="3" type="ORF">HPB51_007097</name>
</gene>
<protein>
    <submittedName>
        <fullName evidence="3">Uncharacterized protein</fullName>
    </submittedName>
</protein>
<keyword evidence="4" id="KW-1185">Reference proteome</keyword>
<feature type="region of interest" description="Disordered" evidence="1">
    <location>
        <begin position="28"/>
        <end position="90"/>
    </location>
</feature>
<feature type="compositionally biased region" description="Polar residues" evidence="1">
    <location>
        <begin position="69"/>
        <end position="84"/>
    </location>
</feature>
<dbReference type="EMBL" id="JABSTU010000006">
    <property type="protein sequence ID" value="KAH8027547.1"/>
    <property type="molecule type" value="Genomic_DNA"/>
</dbReference>
<sequence length="338" mass="37542">MCFPIFFRDFNEAYNIDRFFMDSRNENIASSSSGSASQTLKGSRVPGGQQHSTSHPLDTPTPPEDEHGQTTALAQREQPLQQVESLADTKCRSRSSPSIYFQSNASGCSREIAMVHHPSTAPAVPQDLMREPLSNEFADCHIELASRRIGLIRATRSRAVAEGHLFHPVDAARAAAALQLQDLQKIETESIATVSENPRGHPRGLSTGRESITAGNTGTDRSSRTVGRRTDAGSMNRSYYTDEDDMPMQYLSFECVGHYLSPVRECYRRYKLAVIWLTAVVGAVLGFVLLGLLIQYIRHRNRGLSTESKAETSTEFPIDYYKHPPYRMPSYLCDGGCS</sequence>
<organism evidence="3 4">
    <name type="scientific">Rhipicephalus microplus</name>
    <name type="common">Cattle tick</name>
    <name type="synonym">Boophilus microplus</name>
    <dbReference type="NCBI Taxonomy" id="6941"/>
    <lineage>
        <taxon>Eukaryota</taxon>
        <taxon>Metazoa</taxon>
        <taxon>Ecdysozoa</taxon>
        <taxon>Arthropoda</taxon>
        <taxon>Chelicerata</taxon>
        <taxon>Arachnida</taxon>
        <taxon>Acari</taxon>
        <taxon>Parasitiformes</taxon>
        <taxon>Ixodida</taxon>
        <taxon>Ixodoidea</taxon>
        <taxon>Ixodidae</taxon>
        <taxon>Rhipicephalinae</taxon>
        <taxon>Rhipicephalus</taxon>
        <taxon>Boophilus</taxon>
    </lineage>
</organism>
<feature type="transmembrane region" description="Helical" evidence="2">
    <location>
        <begin position="273"/>
        <end position="294"/>
    </location>
</feature>
<evidence type="ECO:0000313" key="4">
    <source>
        <dbReference type="Proteomes" id="UP000821866"/>
    </source>
</evidence>
<keyword evidence="2" id="KW-1133">Transmembrane helix</keyword>
<keyword evidence="2" id="KW-0812">Transmembrane</keyword>
<evidence type="ECO:0000256" key="1">
    <source>
        <dbReference type="SAM" id="MobiDB-lite"/>
    </source>
</evidence>
<reference evidence="3" key="2">
    <citation type="submission" date="2021-09" db="EMBL/GenBank/DDBJ databases">
        <authorList>
            <person name="Jia N."/>
            <person name="Wang J."/>
            <person name="Shi W."/>
            <person name="Du L."/>
            <person name="Sun Y."/>
            <person name="Zhan W."/>
            <person name="Jiang J."/>
            <person name="Wang Q."/>
            <person name="Zhang B."/>
            <person name="Ji P."/>
            <person name="Sakyi L.B."/>
            <person name="Cui X."/>
            <person name="Yuan T."/>
            <person name="Jiang B."/>
            <person name="Yang W."/>
            <person name="Lam T.T.-Y."/>
            <person name="Chang Q."/>
            <person name="Ding S."/>
            <person name="Wang X."/>
            <person name="Zhu J."/>
            <person name="Ruan X."/>
            <person name="Zhao L."/>
            <person name="Wei J."/>
            <person name="Que T."/>
            <person name="Du C."/>
            <person name="Cheng J."/>
            <person name="Dai P."/>
            <person name="Han X."/>
            <person name="Huang E."/>
            <person name="Gao Y."/>
            <person name="Liu J."/>
            <person name="Shao H."/>
            <person name="Ye R."/>
            <person name="Li L."/>
            <person name="Wei W."/>
            <person name="Wang X."/>
            <person name="Wang C."/>
            <person name="Huo Q."/>
            <person name="Li W."/>
            <person name="Guo W."/>
            <person name="Chen H."/>
            <person name="Chen S."/>
            <person name="Zhou L."/>
            <person name="Zhou L."/>
            <person name="Ni X."/>
            <person name="Tian J."/>
            <person name="Zhou Y."/>
            <person name="Sheng Y."/>
            <person name="Liu T."/>
            <person name="Pan Y."/>
            <person name="Xia L."/>
            <person name="Li J."/>
            <person name="Zhao F."/>
            <person name="Cao W."/>
        </authorList>
    </citation>
    <scope>NUCLEOTIDE SEQUENCE</scope>
    <source>
        <strain evidence="3">Rmic-2018</strain>
        <tissue evidence="3">Larvae</tissue>
    </source>
</reference>
<comment type="caution">
    <text evidence="3">The sequence shown here is derived from an EMBL/GenBank/DDBJ whole genome shotgun (WGS) entry which is preliminary data.</text>
</comment>
<evidence type="ECO:0000313" key="3">
    <source>
        <dbReference type="EMBL" id="KAH8027547.1"/>
    </source>
</evidence>
<name>A0A9J6DZ76_RHIMP</name>
<evidence type="ECO:0000256" key="2">
    <source>
        <dbReference type="SAM" id="Phobius"/>
    </source>
</evidence>
<proteinExistence type="predicted"/>
<dbReference type="VEuPathDB" id="VectorBase:LOC119167909"/>
<keyword evidence="2" id="KW-0472">Membrane</keyword>
<accession>A0A9J6DZ76</accession>
<reference evidence="3" key="1">
    <citation type="journal article" date="2020" name="Cell">
        <title>Large-Scale Comparative Analyses of Tick Genomes Elucidate Their Genetic Diversity and Vector Capacities.</title>
        <authorList>
            <consortium name="Tick Genome and Microbiome Consortium (TIGMIC)"/>
            <person name="Jia N."/>
            <person name="Wang J."/>
            <person name="Shi W."/>
            <person name="Du L."/>
            <person name="Sun Y."/>
            <person name="Zhan W."/>
            <person name="Jiang J.F."/>
            <person name="Wang Q."/>
            <person name="Zhang B."/>
            <person name="Ji P."/>
            <person name="Bell-Sakyi L."/>
            <person name="Cui X.M."/>
            <person name="Yuan T.T."/>
            <person name="Jiang B.G."/>
            <person name="Yang W.F."/>
            <person name="Lam T.T."/>
            <person name="Chang Q.C."/>
            <person name="Ding S.J."/>
            <person name="Wang X.J."/>
            <person name="Zhu J.G."/>
            <person name="Ruan X.D."/>
            <person name="Zhao L."/>
            <person name="Wei J.T."/>
            <person name="Ye R.Z."/>
            <person name="Que T.C."/>
            <person name="Du C.H."/>
            <person name="Zhou Y.H."/>
            <person name="Cheng J.X."/>
            <person name="Dai P.F."/>
            <person name="Guo W.B."/>
            <person name="Han X.H."/>
            <person name="Huang E.J."/>
            <person name="Li L.F."/>
            <person name="Wei W."/>
            <person name="Gao Y.C."/>
            <person name="Liu J.Z."/>
            <person name="Shao H.Z."/>
            <person name="Wang X."/>
            <person name="Wang C.C."/>
            <person name="Yang T.C."/>
            <person name="Huo Q.B."/>
            <person name="Li W."/>
            <person name="Chen H.Y."/>
            <person name="Chen S.E."/>
            <person name="Zhou L.G."/>
            <person name="Ni X.B."/>
            <person name="Tian J.H."/>
            <person name="Sheng Y."/>
            <person name="Liu T."/>
            <person name="Pan Y.S."/>
            <person name="Xia L.Y."/>
            <person name="Li J."/>
            <person name="Zhao F."/>
            <person name="Cao W.C."/>
        </authorList>
    </citation>
    <scope>NUCLEOTIDE SEQUENCE</scope>
    <source>
        <strain evidence="3">Rmic-2018</strain>
    </source>
</reference>
<dbReference type="AlphaFoldDB" id="A0A9J6DZ76"/>